<dbReference type="RefSeq" id="WP_345932115.1">
    <property type="nucleotide sequence ID" value="NZ_JBBKTV010000002.1"/>
</dbReference>
<sequence>MRDSKGRLIMAVGRASMDGLWCGQGMAHLLRLYGHRYDNPATTAANMIALFDAGNRGYGLSESKEVLGVTPPVKTIVDALALQQAQGKTPRLDLVLLSHQDEDHWTLINEMLDQVKLRKIPLEVGRVIAGGTDWGTGAKEAIKRLVALIPGEGAQAEFFFTNATDYGDPLTGATTTVALDDVLVRTIIANTPSTVSKKNGTSAVVVVQLGGLGYVLPGDATFQTLAMANTKLKAWPSTPLPSVYMMSAPHHGALTTMTKKKDGDNSDLGELIEFVDLTRPYSVFASAGVFNSHKHPYLIILTTLAKYAGSHEFPDPHDVIAYDGGQERWLLLEDSVQNVYTTLTGLTDPLPTADWLFDINDQGHFGTSARFFEAGVQAIIGVPQTSSTVMVDEGGGGGGDDDDTPPPLLLARDVLPGIERGFTVRPASILDSRVDARGRIALPRNVHLTGPAGAPLPPPRRVRPGIRGGGSGSSEELAR</sequence>
<evidence type="ECO:0008006" key="4">
    <source>
        <dbReference type="Google" id="ProtNLM"/>
    </source>
</evidence>
<evidence type="ECO:0000313" key="2">
    <source>
        <dbReference type="EMBL" id="MEN2991414.1"/>
    </source>
</evidence>
<dbReference type="Gene3D" id="3.60.15.10">
    <property type="entry name" value="Ribonuclease Z/Hydroxyacylglutathione hydrolase-like"/>
    <property type="match status" value="1"/>
</dbReference>
<gene>
    <name evidence="2" type="ORF">WG926_24085</name>
</gene>
<comment type="caution">
    <text evidence="2">The sequence shown here is derived from an EMBL/GenBank/DDBJ whole genome shotgun (WGS) entry which is preliminary data.</text>
</comment>
<dbReference type="Proteomes" id="UP001413721">
    <property type="component" value="Unassembled WGS sequence"/>
</dbReference>
<dbReference type="SUPFAM" id="SSF56281">
    <property type="entry name" value="Metallo-hydrolase/oxidoreductase"/>
    <property type="match status" value="1"/>
</dbReference>
<proteinExistence type="predicted"/>
<evidence type="ECO:0000313" key="3">
    <source>
        <dbReference type="Proteomes" id="UP001413721"/>
    </source>
</evidence>
<name>A0ABU9YRI2_9PROT</name>
<protein>
    <recommendedName>
        <fullName evidence="4">Metallo-beta-lactamase domain-containing protein</fullName>
    </recommendedName>
</protein>
<accession>A0ABU9YRI2</accession>
<keyword evidence="3" id="KW-1185">Reference proteome</keyword>
<dbReference type="InterPro" id="IPR036866">
    <property type="entry name" value="RibonucZ/Hydroxyglut_hydro"/>
</dbReference>
<dbReference type="EMBL" id="JBBKTW010000011">
    <property type="protein sequence ID" value="MEN2991414.1"/>
    <property type="molecule type" value="Genomic_DNA"/>
</dbReference>
<feature type="region of interest" description="Disordered" evidence="1">
    <location>
        <begin position="446"/>
        <end position="479"/>
    </location>
</feature>
<reference evidence="2 3" key="1">
    <citation type="submission" date="2024-03" db="EMBL/GenBank/DDBJ databases">
        <title>High-quality draft genome sequencing of Tistrella sp. BH-R2-4.</title>
        <authorList>
            <person name="Dong C."/>
        </authorList>
    </citation>
    <scope>NUCLEOTIDE SEQUENCE [LARGE SCALE GENOMIC DNA]</scope>
    <source>
        <strain evidence="2 3">BH-R2-4</strain>
    </source>
</reference>
<organism evidence="2 3">
    <name type="scientific">Tistrella arctica</name>
    <dbReference type="NCBI Taxonomy" id="3133430"/>
    <lineage>
        <taxon>Bacteria</taxon>
        <taxon>Pseudomonadati</taxon>
        <taxon>Pseudomonadota</taxon>
        <taxon>Alphaproteobacteria</taxon>
        <taxon>Geminicoccales</taxon>
        <taxon>Geminicoccaceae</taxon>
        <taxon>Tistrella</taxon>
    </lineage>
</organism>
<evidence type="ECO:0000256" key="1">
    <source>
        <dbReference type="SAM" id="MobiDB-lite"/>
    </source>
</evidence>